<evidence type="ECO:0000313" key="2">
    <source>
        <dbReference type="Proteomes" id="UP000708208"/>
    </source>
</evidence>
<keyword evidence="2" id="KW-1185">Reference proteome</keyword>
<dbReference type="Proteomes" id="UP000708208">
    <property type="component" value="Unassembled WGS sequence"/>
</dbReference>
<gene>
    <name evidence="1" type="ORF">AFUS01_LOCUS2930</name>
</gene>
<reference evidence="1" key="1">
    <citation type="submission" date="2021-06" db="EMBL/GenBank/DDBJ databases">
        <authorList>
            <person name="Hodson N. C."/>
            <person name="Mongue J. A."/>
            <person name="Jaron S. K."/>
        </authorList>
    </citation>
    <scope>NUCLEOTIDE SEQUENCE</scope>
</reference>
<feature type="non-terminal residue" evidence="1">
    <location>
        <position position="1"/>
    </location>
</feature>
<dbReference type="AlphaFoldDB" id="A0A8J2NI53"/>
<protein>
    <submittedName>
        <fullName evidence="1">Uncharacterized protein</fullName>
    </submittedName>
</protein>
<proteinExistence type="predicted"/>
<evidence type="ECO:0000313" key="1">
    <source>
        <dbReference type="EMBL" id="CAG7683000.1"/>
    </source>
</evidence>
<dbReference type="EMBL" id="CAJVCH010017207">
    <property type="protein sequence ID" value="CAG7683000.1"/>
    <property type="molecule type" value="Genomic_DNA"/>
</dbReference>
<sequence>VTKRCKYGLKENSSCSYQKQKRNPAEVI</sequence>
<comment type="caution">
    <text evidence="1">The sequence shown here is derived from an EMBL/GenBank/DDBJ whole genome shotgun (WGS) entry which is preliminary data.</text>
</comment>
<organism evidence="1 2">
    <name type="scientific">Allacma fusca</name>
    <dbReference type="NCBI Taxonomy" id="39272"/>
    <lineage>
        <taxon>Eukaryota</taxon>
        <taxon>Metazoa</taxon>
        <taxon>Ecdysozoa</taxon>
        <taxon>Arthropoda</taxon>
        <taxon>Hexapoda</taxon>
        <taxon>Collembola</taxon>
        <taxon>Symphypleona</taxon>
        <taxon>Sminthuridae</taxon>
        <taxon>Allacma</taxon>
    </lineage>
</organism>
<accession>A0A8J2NI53</accession>
<name>A0A8J2NI53_9HEXA</name>